<feature type="compositionally biased region" description="Low complexity" evidence="1">
    <location>
        <begin position="56"/>
        <end position="71"/>
    </location>
</feature>
<gene>
    <name evidence="2" type="ORF">FAZ95_25970</name>
</gene>
<organism evidence="2 3">
    <name type="scientific">Trinickia violacea</name>
    <dbReference type="NCBI Taxonomy" id="2571746"/>
    <lineage>
        <taxon>Bacteria</taxon>
        <taxon>Pseudomonadati</taxon>
        <taxon>Pseudomonadota</taxon>
        <taxon>Betaproteobacteria</taxon>
        <taxon>Burkholderiales</taxon>
        <taxon>Burkholderiaceae</taxon>
        <taxon>Trinickia</taxon>
    </lineage>
</organism>
<evidence type="ECO:0000256" key="1">
    <source>
        <dbReference type="SAM" id="MobiDB-lite"/>
    </source>
</evidence>
<protein>
    <submittedName>
        <fullName evidence="2">Uncharacterized protein</fullName>
    </submittedName>
</protein>
<dbReference type="RefSeq" id="WP_137335374.1">
    <property type="nucleotide sequence ID" value="NZ_CP040078.1"/>
</dbReference>
<keyword evidence="3" id="KW-1185">Reference proteome</keyword>
<feature type="region of interest" description="Disordered" evidence="1">
    <location>
        <begin position="1"/>
        <end position="86"/>
    </location>
</feature>
<accession>A0A4P8IYG3</accession>
<dbReference type="OrthoDB" id="9128660at2"/>
<evidence type="ECO:0000313" key="2">
    <source>
        <dbReference type="EMBL" id="QCP52603.1"/>
    </source>
</evidence>
<feature type="compositionally biased region" description="Polar residues" evidence="1">
    <location>
        <begin position="28"/>
        <end position="41"/>
    </location>
</feature>
<dbReference type="AlphaFoldDB" id="A0A4P8IYG3"/>
<dbReference type="KEGG" id="tvl:FAZ95_25970"/>
<reference evidence="2 3" key="1">
    <citation type="submission" date="2019-05" db="EMBL/GenBank/DDBJ databases">
        <title>Burkholderia sp. DHOD12, isolated from subtropical forest soil.</title>
        <authorList>
            <person name="Gao Z.-H."/>
            <person name="Qiu L.-H."/>
        </authorList>
    </citation>
    <scope>NUCLEOTIDE SEQUENCE [LARGE SCALE GENOMIC DNA]</scope>
    <source>
        <strain evidence="2 3">DHOD12</strain>
    </source>
</reference>
<dbReference type="EMBL" id="CP040078">
    <property type="protein sequence ID" value="QCP52603.1"/>
    <property type="molecule type" value="Genomic_DNA"/>
</dbReference>
<sequence>MQTMQTVVQGSVIPEGASHDRAPVAATQGPTMDRNSMPPLSTQTAPHPALPPTPAAPAKTPPSTAVAALPPSSAPPSEAPHGDRRSKLLSLALARAHDGLDKNDLRKARSGVYWALSIERDNSEALALKQELLARERGHRGT</sequence>
<dbReference type="Proteomes" id="UP000298656">
    <property type="component" value="Chromosome 2"/>
</dbReference>
<name>A0A4P8IYG3_9BURK</name>
<proteinExistence type="predicted"/>
<evidence type="ECO:0000313" key="3">
    <source>
        <dbReference type="Proteomes" id="UP000298656"/>
    </source>
</evidence>